<dbReference type="InterPro" id="IPR006656">
    <property type="entry name" value="Mopterin_OxRdtase"/>
</dbReference>
<comment type="similarity">
    <text evidence="2 11">Belongs to the complex I 75 kDa subunit family.</text>
</comment>
<dbReference type="EC" id="7.1.1.-" evidence="11"/>
<dbReference type="Proteomes" id="UP001596111">
    <property type="component" value="Unassembled WGS sequence"/>
</dbReference>
<dbReference type="Pfam" id="PF10588">
    <property type="entry name" value="NADH-G_4Fe-4S_3"/>
    <property type="match status" value="1"/>
</dbReference>
<dbReference type="SUPFAM" id="SSF54292">
    <property type="entry name" value="2Fe-2S ferredoxin-like"/>
    <property type="match status" value="1"/>
</dbReference>
<evidence type="ECO:0000256" key="4">
    <source>
        <dbReference type="ARBA" id="ARBA00022723"/>
    </source>
</evidence>
<gene>
    <name evidence="15" type="primary">nuoG</name>
    <name evidence="15" type="ORF">ACFPPB_09140</name>
</gene>
<dbReference type="Gene3D" id="3.40.228.10">
    <property type="entry name" value="Dimethylsulfoxide Reductase, domain 2"/>
    <property type="match status" value="1"/>
</dbReference>
<feature type="domain" description="4Fe-4S His(Cys)3-ligated-type" evidence="14">
    <location>
        <begin position="93"/>
        <end position="132"/>
    </location>
</feature>
<evidence type="ECO:0000259" key="14">
    <source>
        <dbReference type="PROSITE" id="PS51839"/>
    </source>
</evidence>
<evidence type="ECO:0000256" key="2">
    <source>
        <dbReference type="ARBA" id="ARBA00005404"/>
    </source>
</evidence>
<dbReference type="PANTHER" id="PTHR43105">
    <property type="entry name" value="RESPIRATORY NITRATE REDUCTASE"/>
    <property type="match status" value="1"/>
</dbReference>
<evidence type="ECO:0000256" key="6">
    <source>
        <dbReference type="ARBA" id="ARBA00023004"/>
    </source>
</evidence>
<evidence type="ECO:0000256" key="5">
    <source>
        <dbReference type="ARBA" id="ARBA00022967"/>
    </source>
</evidence>
<keyword evidence="4 11" id="KW-0479">Metal-binding</keyword>
<dbReference type="InterPro" id="IPR001041">
    <property type="entry name" value="2Fe-2S_ferredoxin-type"/>
</dbReference>
<evidence type="ECO:0000256" key="1">
    <source>
        <dbReference type="ARBA" id="ARBA00001966"/>
    </source>
</evidence>
<evidence type="ECO:0000256" key="7">
    <source>
        <dbReference type="ARBA" id="ARBA00023014"/>
    </source>
</evidence>
<keyword evidence="5 11" id="KW-1278">Translocase</keyword>
<dbReference type="SMART" id="SM00929">
    <property type="entry name" value="NADH-G_4Fe-4S_3"/>
    <property type="match status" value="1"/>
</dbReference>
<evidence type="ECO:0000256" key="3">
    <source>
        <dbReference type="ARBA" id="ARBA00022485"/>
    </source>
</evidence>
<dbReference type="SUPFAM" id="SSF54862">
    <property type="entry name" value="4Fe-4S ferredoxins"/>
    <property type="match status" value="1"/>
</dbReference>
<dbReference type="Gene3D" id="3.30.70.20">
    <property type="match status" value="1"/>
</dbReference>
<comment type="function">
    <text evidence="11">NDH-1 shuttles electrons from NADH, via FMN and iron-sulfur (Fe-S) centers, to quinones in the respiratory chain. Couples the redox reaction to proton translocation (for every two electrons transferred, four hydrogen ions are translocated across the cytoplasmic membrane), and thus conserves the redox energy in a proton gradient.</text>
</comment>
<dbReference type="NCBIfam" id="TIGR01973">
    <property type="entry name" value="NuoG"/>
    <property type="match status" value="1"/>
</dbReference>
<dbReference type="PROSITE" id="PS00641">
    <property type="entry name" value="COMPLEX1_75K_1"/>
    <property type="match status" value="1"/>
</dbReference>
<dbReference type="Pfam" id="PF22151">
    <property type="entry name" value="Fer4_NDSU1"/>
    <property type="match status" value="1"/>
</dbReference>
<dbReference type="InterPro" id="IPR000283">
    <property type="entry name" value="NADH_UbQ_OxRdtase_75kDa_su_CS"/>
</dbReference>
<keyword evidence="8 11" id="KW-0520">NAD</keyword>
<evidence type="ECO:0000313" key="16">
    <source>
        <dbReference type="Proteomes" id="UP001596111"/>
    </source>
</evidence>
<accession>A0ABW0SWN7</accession>
<name>A0ABW0SWN7_9GAMM</name>
<keyword evidence="16" id="KW-1185">Reference proteome</keyword>
<evidence type="ECO:0000259" key="12">
    <source>
        <dbReference type="PROSITE" id="PS51085"/>
    </source>
</evidence>
<evidence type="ECO:0000256" key="11">
    <source>
        <dbReference type="RuleBase" id="RU003525"/>
    </source>
</evidence>
<evidence type="ECO:0000313" key="15">
    <source>
        <dbReference type="EMBL" id="MFC5581272.1"/>
    </source>
</evidence>
<dbReference type="InterPro" id="IPR010228">
    <property type="entry name" value="NADH_UbQ_OxRdtase_Gsu"/>
</dbReference>
<dbReference type="InterPro" id="IPR036010">
    <property type="entry name" value="2Fe-2S_ferredoxin-like_sf"/>
</dbReference>
<dbReference type="Pfam" id="PF22117">
    <property type="entry name" value="Fer4_Nqo3"/>
    <property type="match status" value="1"/>
</dbReference>
<reference evidence="16" key="1">
    <citation type="journal article" date="2019" name="Int. J. Syst. Evol. Microbiol.">
        <title>The Global Catalogue of Microorganisms (GCM) 10K type strain sequencing project: providing services to taxonomists for standard genome sequencing and annotation.</title>
        <authorList>
            <consortium name="The Broad Institute Genomics Platform"/>
            <consortium name="The Broad Institute Genome Sequencing Center for Infectious Disease"/>
            <person name="Wu L."/>
            <person name="Ma J."/>
        </authorList>
    </citation>
    <scope>NUCLEOTIDE SEQUENCE [LARGE SCALE GENOMIC DNA]</scope>
    <source>
        <strain evidence="16">CGMCC 1.13587</strain>
    </source>
</reference>
<dbReference type="InterPro" id="IPR006963">
    <property type="entry name" value="Mopterin_OxRdtase_4Fe-4S_dom"/>
</dbReference>
<dbReference type="Pfam" id="PF00384">
    <property type="entry name" value="Molybdopterin"/>
    <property type="match status" value="1"/>
</dbReference>
<proteinExistence type="inferred from homology"/>
<dbReference type="PROSITE" id="PS00642">
    <property type="entry name" value="COMPLEX1_75K_2"/>
    <property type="match status" value="1"/>
</dbReference>
<evidence type="ECO:0000259" key="13">
    <source>
        <dbReference type="PROSITE" id="PS51669"/>
    </source>
</evidence>
<dbReference type="InterPro" id="IPR050123">
    <property type="entry name" value="Prok_molybdopt-oxidoreductase"/>
</dbReference>
<feature type="domain" description="2Fe-2S ferredoxin-type" evidence="12">
    <location>
        <begin position="11"/>
        <end position="93"/>
    </location>
</feature>
<dbReference type="PROSITE" id="PS51839">
    <property type="entry name" value="4FE4S_HC3"/>
    <property type="match status" value="1"/>
</dbReference>
<sequence>MSAQPTTPASDLVNLEVDGKPTQIRKGAMIIEAADAIGVVIPRFCYHRKLPIAANCRMCMVEVEMGGRPVPKGLPACATPVTEGMRVQTHSKLALQYQRDVMEFLLINHPLDCPICDQGGECELQDLSLGFGRSVSRFTERKRAVADENIGPLVATEMTRCIHCTRCVRFTSEIAGSYELGGMGRTEDLLIGTYIGRTIETELSGNIIDVCPVGALTNKPFQFQARAWELIAKPSIGYHDALGSNLWLHARRGEVLRTVPRDNEAINECWLSDRDRYSHQGLYAADRIHAPEVKRDGQWQATTWEDALQFAGDALKKASGSELGILVHPASSNEEGDLLMRLARGLGSAHIDHRLRQLDFADGAVAGSFALPVTQVAQVKAALLVGSDLRHEIPLLNHRLHQAVKTGAKVYTVNPARFDFNYKLAGESIVAPQALVDALLSVAKAAVSAGASAPATLADAIDAASSDQGDSDAIAAMKHAASEQGSAVVILGEAAVTHPQASWLRALARFIADATGAGYNELPVGANAVGLATLGVLPGNGGLDAQAMLAQPRKSYVLYGVEPPHDFADGATALKALRSAEQVVAFSAYASAALREVADVILPIALLPEIDATLVNVDGLAQGVSAGAKAPGQARPGWKVLRALGGALQLAGFEFDDLAGLRAGIGERAVPSHDGLAARATGAGLTRLATWPIYRGDAVLRRATALNAHPLNRAAAVRLNAAEAQRLGLADGAQVRIGDVLLPLRFDAAVPDGAAWIEAAQDLTATLPPYGAAITLSKA</sequence>
<keyword evidence="11" id="KW-0001">2Fe-2S</keyword>
<keyword evidence="3 11" id="KW-0004">4Fe-4S</keyword>
<comment type="caution">
    <text evidence="15">The sequence shown here is derived from an EMBL/GenBank/DDBJ whole genome shotgun (WGS) entry which is preliminary data.</text>
</comment>
<dbReference type="SUPFAM" id="SSF53706">
    <property type="entry name" value="Formate dehydrogenase/DMSO reductase, domains 1-3"/>
    <property type="match status" value="1"/>
</dbReference>
<comment type="subunit">
    <text evidence="9">Composed of 13 different subunits. Subunits NuoCD, E, F, and G constitute the peripheral sector of the complex.</text>
</comment>
<evidence type="ECO:0000256" key="10">
    <source>
        <dbReference type="ARBA" id="ARBA00047712"/>
    </source>
</evidence>
<evidence type="ECO:0000256" key="9">
    <source>
        <dbReference type="ARBA" id="ARBA00026021"/>
    </source>
</evidence>
<comment type="cofactor">
    <cofactor evidence="1 11">
        <name>[4Fe-4S] cluster</name>
        <dbReference type="ChEBI" id="CHEBI:49883"/>
    </cofactor>
</comment>
<keyword evidence="7 11" id="KW-0411">Iron-sulfur</keyword>
<dbReference type="PROSITE" id="PS00643">
    <property type="entry name" value="COMPLEX1_75K_3"/>
    <property type="match status" value="1"/>
</dbReference>
<dbReference type="PROSITE" id="PS51669">
    <property type="entry name" value="4FE4S_MOW_BIS_MGD"/>
    <property type="match status" value="1"/>
</dbReference>
<dbReference type="InterPro" id="IPR054351">
    <property type="entry name" value="NADH_UbQ_OxRdtase_ferredoxin"/>
</dbReference>
<comment type="catalytic activity">
    <reaction evidence="10 11">
        <text>a quinone + NADH + 5 H(+)(in) = a quinol + NAD(+) + 4 H(+)(out)</text>
        <dbReference type="Rhea" id="RHEA:57888"/>
        <dbReference type="ChEBI" id="CHEBI:15378"/>
        <dbReference type="ChEBI" id="CHEBI:24646"/>
        <dbReference type="ChEBI" id="CHEBI:57540"/>
        <dbReference type="ChEBI" id="CHEBI:57945"/>
        <dbReference type="ChEBI" id="CHEBI:132124"/>
    </reaction>
</comment>
<dbReference type="EMBL" id="JBHSNG010000007">
    <property type="protein sequence ID" value="MFC5581272.1"/>
    <property type="molecule type" value="Genomic_DNA"/>
</dbReference>
<dbReference type="RefSeq" id="WP_377326455.1">
    <property type="nucleotide sequence ID" value="NZ_JBHSNG010000007.1"/>
</dbReference>
<dbReference type="PROSITE" id="PS51085">
    <property type="entry name" value="2FE2S_FER_2"/>
    <property type="match status" value="1"/>
</dbReference>
<dbReference type="Gene3D" id="3.40.50.740">
    <property type="match status" value="2"/>
</dbReference>
<keyword evidence="11" id="KW-0874">Quinone</keyword>
<protein>
    <recommendedName>
        <fullName evidence="11">NADH-quinone oxidoreductase</fullName>
        <ecNumber evidence="11">7.1.1.-</ecNumber>
    </recommendedName>
</protein>
<dbReference type="PANTHER" id="PTHR43105:SF13">
    <property type="entry name" value="NADH-UBIQUINONE OXIDOREDUCTASE 75 KDA SUBUNIT, MITOCHONDRIAL"/>
    <property type="match status" value="1"/>
</dbReference>
<dbReference type="InterPro" id="IPR019574">
    <property type="entry name" value="NADH_UbQ_OxRdtase_Gsu_4Fe4S-bd"/>
</dbReference>
<comment type="cofactor">
    <cofactor evidence="11">
        <name>[2Fe-2S] cluster</name>
        <dbReference type="ChEBI" id="CHEBI:190135"/>
    </cofactor>
    <text evidence="11">Binds 1 [2Fe-2S] cluster per subunit.</text>
</comment>
<dbReference type="Pfam" id="PF13510">
    <property type="entry name" value="Fer2_4"/>
    <property type="match status" value="1"/>
</dbReference>
<evidence type="ECO:0000256" key="8">
    <source>
        <dbReference type="ARBA" id="ARBA00023027"/>
    </source>
</evidence>
<dbReference type="CDD" id="cd00207">
    <property type="entry name" value="fer2"/>
    <property type="match status" value="1"/>
</dbReference>
<keyword evidence="6 11" id="KW-0408">Iron</keyword>
<dbReference type="Gene3D" id="3.10.20.740">
    <property type="match status" value="1"/>
</dbReference>
<organism evidence="15 16">
    <name type="scientific">Rhodanobacter terrae</name>
    <dbReference type="NCBI Taxonomy" id="418647"/>
    <lineage>
        <taxon>Bacteria</taxon>
        <taxon>Pseudomonadati</taxon>
        <taxon>Pseudomonadota</taxon>
        <taxon>Gammaproteobacteria</taxon>
        <taxon>Lysobacterales</taxon>
        <taxon>Rhodanobacteraceae</taxon>
        <taxon>Rhodanobacter</taxon>
    </lineage>
</organism>
<feature type="domain" description="4Fe-4S Mo/W bis-MGD-type" evidence="13">
    <location>
        <begin position="230"/>
        <end position="286"/>
    </location>
</feature>